<feature type="chain" id="PRO_5040728637" evidence="2">
    <location>
        <begin position="25"/>
        <end position="203"/>
    </location>
</feature>
<feature type="signal peptide" evidence="2">
    <location>
        <begin position="1"/>
        <end position="24"/>
    </location>
</feature>
<dbReference type="InterPro" id="IPR023365">
    <property type="entry name" value="Sortase_dom-sf"/>
</dbReference>
<reference evidence="3 4" key="1">
    <citation type="submission" date="2023-06" db="EMBL/GenBank/DDBJ databases">
        <authorList>
            <person name="Oyuntsetseg B."/>
            <person name="Kim S.B."/>
        </authorList>
    </citation>
    <scope>NUCLEOTIDE SEQUENCE [LARGE SCALE GENOMIC DNA]</scope>
    <source>
        <strain evidence="3 4">2-15</strain>
    </source>
</reference>
<dbReference type="InterPro" id="IPR005754">
    <property type="entry name" value="Sortase"/>
</dbReference>
<evidence type="ECO:0000256" key="2">
    <source>
        <dbReference type="SAM" id="SignalP"/>
    </source>
</evidence>
<dbReference type="RefSeq" id="WP_285966818.1">
    <property type="nucleotide sequence ID" value="NZ_CP127294.1"/>
</dbReference>
<organism evidence="3 4">
    <name type="scientific">Amycolatopsis carbonis</name>
    <dbReference type="NCBI Taxonomy" id="715471"/>
    <lineage>
        <taxon>Bacteria</taxon>
        <taxon>Bacillati</taxon>
        <taxon>Actinomycetota</taxon>
        <taxon>Actinomycetes</taxon>
        <taxon>Pseudonocardiales</taxon>
        <taxon>Pseudonocardiaceae</taxon>
        <taxon>Amycolatopsis</taxon>
    </lineage>
</organism>
<sequence>MRADLIRGCCAVALVCAACTPAPSTVVPATTPVSTPVATATEPGGSVGPLPPAADVSPVRLTIPAIGIDARGLVPLALGPAHELQAPASFADVGWYAAGPAPGDPGPAVIAAHVDSRSGPAPFFRLRELRPGDEVRVERSDGGAARFVVDAVQRYPKDAFPTDAVYGPAPGAALRLITCGGAFDAAARSYRDNVVVYASTRWT</sequence>
<dbReference type="GO" id="GO:0016787">
    <property type="term" value="F:hydrolase activity"/>
    <property type="evidence" value="ECO:0007669"/>
    <property type="project" value="UniProtKB-KW"/>
</dbReference>
<keyword evidence="2" id="KW-0732">Signal</keyword>
<dbReference type="NCBIfam" id="NF033748">
    <property type="entry name" value="class_F_sortase"/>
    <property type="match status" value="1"/>
</dbReference>
<keyword evidence="1" id="KW-0378">Hydrolase</keyword>
<dbReference type="Gene3D" id="2.40.260.10">
    <property type="entry name" value="Sortase"/>
    <property type="match status" value="1"/>
</dbReference>
<dbReference type="SUPFAM" id="SSF63817">
    <property type="entry name" value="Sortase"/>
    <property type="match status" value="1"/>
</dbReference>
<dbReference type="InterPro" id="IPR042001">
    <property type="entry name" value="Sortase_F"/>
</dbReference>
<dbReference type="CDD" id="cd05829">
    <property type="entry name" value="Sortase_F"/>
    <property type="match status" value="1"/>
</dbReference>
<gene>
    <name evidence="3" type="ORF">QRX50_31880</name>
</gene>
<dbReference type="AlphaFoldDB" id="A0A9Y2I9L2"/>
<evidence type="ECO:0000256" key="1">
    <source>
        <dbReference type="ARBA" id="ARBA00022801"/>
    </source>
</evidence>
<accession>A0A9Y2I9L2</accession>
<evidence type="ECO:0000313" key="3">
    <source>
        <dbReference type="EMBL" id="WIX76057.1"/>
    </source>
</evidence>
<dbReference type="Proteomes" id="UP001236014">
    <property type="component" value="Chromosome"/>
</dbReference>
<name>A0A9Y2I9L2_9PSEU</name>
<keyword evidence="4" id="KW-1185">Reference proteome</keyword>
<dbReference type="Pfam" id="PF04203">
    <property type="entry name" value="Sortase"/>
    <property type="match status" value="1"/>
</dbReference>
<protein>
    <submittedName>
        <fullName evidence="3">Class F sortase</fullName>
    </submittedName>
</protein>
<dbReference type="KEGG" id="acab:QRX50_31880"/>
<proteinExistence type="predicted"/>
<dbReference type="EMBL" id="CP127294">
    <property type="protein sequence ID" value="WIX76057.1"/>
    <property type="molecule type" value="Genomic_DNA"/>
</dbReference>
<evidence type="ECO:0000313" key="4">
    <source>
        <dbReference type="Proteomes" id="UP001236014"/>
    </source>
</evidence>